<protein>
    <recommendedName>
        <fullName evidence="2">Thioesterase domain-containing protein</fullName>
    </recommendedName>
</protein>
<accession>A0A161HIS6</accession>
<dbReference type="SUPFAM" id="SSF54637">
    <property type="entry name" value="Thioesterase/thiol ester dehydrase-isomerase"/>
    <property type="match status" value="1"/>
</dbReference>
<feature type="region of interest" description="Disordered" evidence="1">
    <location>
        <begin position="321"/>
        <end position="341"/>
    </location>
</feature>
<dbReference type="RefSeq" id="XP_018733615.1">
    <property type="nucleotide sequence ID" value="XM_018880978.1"/>
</dbReference>
<evidence type="ECO:0000313" key="3">
    <source>
        <dbReference type="EMBL" id="ANB11138.1"/>
    </source>
</evidence>
<dbReference type="OrthoDB" id="506431at2759"/>
<dbReference type="AlphaFoldDB" id="A0A161HIS6"/>
<organism evidence="3 4">
    <name type="scientific">Sugiyamaella lignohabitans</name>
    <dbReference type="NCBI Taxonomy" id="796027"/>
    <lineage>
        <taxon>Eukaryota</taxon>
        <taxon>Fungi</taxon>
        <taxon>Dikarya</taxon>
        <taxon>Ascomycota</taxon>
        <taxon>Saccharomycotina</taxon>
        <taxon>Dipodascomycetes</taxon>
        <taxon>Dipodascales</taxon>
        <taxon>Trichomonascaceae</taxon>
        <taxon>Sugiyamaella</taxon>
    </lineage>
</organism>
<feature type="domain" description="Thioesterase" evidence="2">
    <location>
        <begin position="214"/>
        <end position="278"/>
    </location>
</feature>
<name>A0A161HIS6_9ASCO</name>
<dbReference type="Pfam" id="PF03061">
    <property type="entry name" value="4HBT"/>
    <property type="match status" value="1"/>
</dbReference>
<dbReference type="PANTHER" id="PTHR47260">
    <property type="entry name" value="UPF0644 PROTEIN PB2B4.06"/>
    <property type="match status" value="1"/>
</dbReference>
<dbReference type="InterPro" id="IPR029069">
    <property type="entry name" value="HotDog_dom_sf"/>
</dbReference>
<dbReference type="Gene3D" id="3.10.129.10">
    <property type="entry name" value="Hotdog Thioesterase"/>
    <property type="match status" value="1"/>
</dbReference>
<sequence>MGSGAEPQSPEAYNNNPTLAAGEGVYLDRDSSGDKGLCMHVPLKRISVRNNCKAGVRLAHFSKVHGLFQYSQRFNVTGSRSFSVDIFLPLIFAQYLLASGYWSHSHLNLKDNIRRNYKMTNDTASSYSDEYKVIRNHPYVIELLDSGNYEVNHAYDVPDDQKDHSLTAGTLIGKDLISHTPLALFLRSDLITERQESELIVFYHLGSRLCGHKGIIHGGLLATLIDETFCRCGFPLLPNKLGVTATLDIQYLAPTKAESIIVVRAKTTKVEGRKVWIEGAVSALPYPDAYESGHELTPAVKAKVLLVEPRWVEKLPKFSEGKTELATEEGTSEAQQQQPTA</sequence>
<dbReference type="GeneID" id="30036013"/>
<evidence type="ECO:0000259" key="2">
    <source>
        <dbReference type="Pfam" id="PF03061"/>
    </source>
</evidence>
<feature type="compositionally biased region" description="Polar residues" evidence="1">
    <location>
        <begin position="332"/>
        <end position="341"/>
    </location>
</feature>
<proteinExistence type="predicted"/>
<dbReference type="InterPro" id="IPR052061">
    <property type="entry name" value="PTE-AB_protein"/>
</dbReference>
<dbReference type="Proteomes" id="UP000189580">
    <property type="component" value="Chromosome c"/>
</dbReference>
<evidence type="ECO:0000256" key="1">
    <source>
        <dbReference type="SAM" id="MobiDB-lite"/>
    </source>
</evidence>
<dbReference type="PANTHER" id="PTHR47260:SF1">
    <property type="entry name" value="UPF0644 PROTEIN PB2B4.06"/>
    <property type="match status" value="1"/>
</dbReference>
<dbReference type="InterPro" id="IPR006683">
    <property type="entry name" value="Thioestr_dom"/>
</dbReference>
<keyword evidence="4" id="KW-1185">Reference proteome</keyword>
<gene>
    <name evidence="3" type="ORF">AWJ20_3937</name>
</gene>
<evidence type="ECO:0000313" key="4">
    <source>
        <dbReference type="Proteomes" id="UP000189580"/>
    </source>
</evidence>
<reference evidence="3 4" key="1">
    <citation type="submission" date="2016-02" db="EMBL/GenBank/DDBJ databases">
        <title>Complete genome sequence and transcriptome regulation of the pentose utilising yeast Sugiyamaella lignohabitans.</title>
        <authorList>
            <person name="Bellasio M."/>
            <person name="Peymann A."/>
            <person name="Valli M."/>
            <person name="Sipitzky M."/>
            <person name="Graf A."/>
            <person name="Sauer M."/>
            <person name="Marx H."/>
            <person name="Mattanovich D."/>
        </authorList>
    </citation>
    <scope>NUCLEOTIDE SEQUENCE [LARGE SCALE GENOMIC DNA]</scope>
    <source>
        <strain evidence="3 4">CBS 10342</strain>
    </source>
</reference>
<dbReference type="KEGG" id="slb:AWJ20_3937"/>
<dbReference type="CDD" id="cd03443">
    <property type="entry name" value="PaaI_thioesterase"/>
    <property type="match status" value="1"/>
</dbReference>
<dbReference type="EMBL" id="CP014500">
    <property type="protein sequence ID" value="ANB11138.1"/>
    <property type="molecule type" value="Genomic_DNA"/>
</dbReference>